<comment type="caution">
    <text evidence="11">The sequence shown here is derived from an EMBL/GenBank/DDBJ whole genome shotgun (WGS) entry which is preliminary data.</text>
</comment>
<dbReference type="EMBL" id="RJKX01000014">
    <property type="protein sequence ID" value="ROP91344.1"/>
    <property type="molecule type" value="Genomic_DNA"/>
</dbReference>
<keyword evidence="7 9" id="KW-0663">Pyridoxal phosphate</keyword>
<reference evidence="11 12" key="1">
    <citation type="submission" date="2018-11" db="EMBL/GenBank/DDBJ databases">
        <title>Genomic Encyclopedia of Type Strains, Phase IV (KMG-IV): sequencing the most valuable type-strain genomes for metagenomic binning, comparative biology and taxonomic classification.</title>
        <authorList>
            <person name="Goeker M."/>
        </authorList>
    </citation>
    <scope>NUCLEOTIDE SEQUENCE [LARGE SCALE GENOMIC DNA]</scope>
    <source>
        <strain evidence="11 12">DSM 5900</strain>
    </source>
</reference>
<dbReference type="CDD" id="cd00609">
    <property type="entry name" value="AAT_like"/>
    <property type="match status" value="1"/>
</dbReference>
<keyword evidence="9" id="KW-0368">Histidine biosynthesis</keyword>
<evidence type="ECO:0000259" key="10">
    <source>
        <dbReference type="Pfam" id="PF00155"/>
    </source>
</evidence>
<dbReference type="InterPro" id="IPR015421">
    <property type="entry name" value="PyrdxlP-dep_Trfase_major"/>
</dbReference>
<dbReference type="Proteomes" id="UP000278222">
    <property type="component" value="Unassembled WGS sequence"/>
</dbReference>
<dbReference type="GO" id="GO:0030170">
    <property type="term" value="F:pyridoxal phosphate binding"/>
    <property type="evidence" value="ECO:0007669"/>
    <property type="project" value="InterPro"/>
</dbReference>
<protein>
    <recommendedName>
        <fullName evidence="9">Histidinol-phosphate aminotransferase</fullName>
        <ecNumber evidence="9">2.6.1.9</ecNumber>
    </recommendedName>
    <alternativeName>
        <fullName evidence="9">Imidazole acetol-phosphate transaminase</fullName>
    </alternativeName>
</protein>
<evidence type="ECO:0000256" key="8">
    <source>
        <dbReference type="ARBA" id="ARBA00047481"/>
    </source>
</evidence>
<dbReference type="GO" id="GO:0000105">
    <property type="term" value="P:L-histidine biosynthetic process"/>
    <property type="evidence" value="ECO:0007669"/>
    <property type="project" value="UniProtKB-UniRule"/>
</dbReference>
<dbReference type="HAMAP" id="MF_01023">
    <property type="entry name" value="HisC_aminotrans_2"/>
    <property type="match status" value="1"/>
</dbReference>
<accession>A0A3N1LK16</accession>
<dbReference type="Gene3D" id="3.90.1150.10">
    <property type="entry name" value="Aspartate Aminotransferase, domain 1"/>
    <property type="match status" value="1"/>
</dbReference>
<dbReference type="EC" id="2.6.1.9" evidence="9"/>
<dbReference type="GO" id="GO:0004400">
    <property type="term" value="F:histidinol-phosphate transaminase activity"/>
    <property type="evidence" value="ECO:0007669"/>
    <property type="project" value="UniProtKB-UniRule"/>
</dbReference>
<dbReference type="NCBIfam" id="TIGR01141">
    <property type="entry name" value="hisC"/>
    <property type="match status" value="1"/>
</dbReference>
<comment type="similarity">
    <text evidence="3 9">Belongs to the class-II pyridoxal-phosphate-dependent aminotransferase family. Histidinol-phosphate aminotransferase subfamily.</text>
</comment>
<dbReference type="InterPro" id="IPR050106">
    <property type="entry name" value="HistidinolP_aminotransfase"/>
</dbReference>
<dbReference type="PANTHER" id="PTHR43643">
    <property type="entry name" value="HISTIDINOL-PHOSPHATE AMINOTRANSFERASE 2"/>
    <property type="match status" value="1"/>
</dbReference>
<evidence type="ECO:0000256" key="4">
    <source>
        <dbReference type="ARBA" id="ARBA00011738"/>
    </source>
</evidence>
<dbReference type="RefSeq" id="WP_123691144.1">
    <property type="nucleotide sequence ID" value="NZ_AP019700.1"/>
</dbReference>
<evidence type="ECO:0000256" key="6">
    <source>
        <dbReference type="ARBA" id="ARBA00022679"/>
    </source>
</evidence>
<dbReference type="Pfam" id="PF00155">
    <property type="entry name" value="Aminotran_1_2"/>
    <property type="match status" value="1"/>
</dbReference>
<evidence type="ECO:0000256" key="7">
    <source>
        <dbReference type="ARBA" id="ARBA00022898"/>
    </source>
</evidence>
<dbReference type="Gene3D" id="3.40.640.10">
    <property type="entry name" value="Type I PLP-dependent aspartate aminotransferase-like (Major domain)"/>
    <property type="match status" value="1"/>
</dbReference>
<dbReference type="OrthoDB" id="9809616at2"/>
<name>A0A3N1LK16_9PROT</name>
<keyword evidence="12" id="KW-1185">Reference proteome</keyword>
<comment type="catalytic activity">
    <reaction evidence="8 9">
        <text>L-histidinol phosphate + 2-oxoglutarate = 3-(imidazol-4-yl)-2-oxopropyl phosphate + L-glutamate</text>
        <dbReference type="Rhea" id="RHEA:23744"/>
        <dbReference type="ChEBI" id="CHEBI:16810"/>
        <dbReference type="ChEBI" id="CHEBI:29985"/>
        <dbReference type="ChEBI" id="CHEBI:57766"/>
        <dbReference type="ChEBI" id="CHEBI:57980"/>
        <dbReference type="EC" id="2.6.1.9"/>
    </reaction>
</comment>
<comment type="subunit">
    <text evidence="4 9">Homodimer.</text>
</comment>
<feature type="modified residue" description="N6-(pyridoxal phosphate)lysine" evidence="9">
    <location>
        <position position="233"/>
    </location>
</feature>
<evidence type="ECO:0000256" key="3">
    <source>
        <dbReference type="ARBA" id="ARBA00007970"/>
    </source>
</evidence>
<evidence type="ECO:0000256" key="5">
    <source>
        <dbReference type="ARBA" id="ARBA00022576"/>
    </source>
</evidence>
<evidence type="ECO:0000313" key="11">
    <source>
        <dbReference type="EMBL" id="ROP91344.1"/>
    </source>
</evidence>
<sequence>MTTEPPTTEASDLPLALEPKPGILEIAPYVGGDHKAPGVNRVFRLASNENTVGPSPKAKAAYTAAAGEIHRYPDGNSERLRQTIGRVNRLAPARLVCGAGSDELLQLLTKAYAGVGDEILYSQYGFMMYPIAAKSVGAVPVAAPEQGLRSDVDALLAHVTPRTRILFLANPNNPTGSYLTPAEMRRLHAGLPGNVLLVIDAAYAEYVETGDYEAGVELVDSAQNVVMVRTFSKIYALAGLRLGWMYGPPAVVDVVNRIRGPFNVTLATQEAGVAAMEDEAFVTTSRATATRWRTWLSDELTRLGLTVYPSVANFILVRFPTGPGRDAAAALAFLKERGVLVRGMAGYGLPECLRIGIGVEDEMRAVQATIADFLGSRS</sequence>
<dbReference type="InterPro" id="IPR004839">
    <property type="entry name" value="Aminotransferase_I/II_large"/>
</dbReference>
<keyword evidence="9" id="KW-0028">Amino-acid biosynthesis</keyword>
<dbReference type="InterPro" id="IPR015424">
    <property type="entry name" value="PyrdxlP-dep_Trfase"/>
</dbReference>
<proteinExistence type="inferred from homology"/>
<feature type="domain" description="Aminotransferase class I/classII large" evidence="10">
    <location>
        <begin position="42"/>
        <end position="363"/>
    </location>
</feature>
<evidence type="ECO:0000256" key="9">
    <source>
        <dbReference type="HAMAP-Rule" id="MF_01023"/>
    </source>
</evidence>
<dbReference type="UniPathway" id="UPA00031">
    <property type="reaction ID" value="UER00012"/>
</dbReference>
<dbReference type="SUPFAM" id="SSF53383">
    <property type="entry name" value="PLP-dependent transferases"/>
    <property type="match status" value="1"/>
</dbReference>
<organism evidence="11 12">
    <name type="scientific">Stella humosa</name>
    <dbReference type="NCBI Taxonomy" id="94"/>
    <lineage>
        <taxon>Bacteria</taxon>
        <taxon>Pseudomonadati</taxon>
        <taxon>Pseudomonadota</taxon>
        <taxon>Alphaproteobacteria</taxon>
        <taxon>Rhodospirillales</taxon>
        <taxon>Stellaceae</taxon>
        <taxon>Stella</taxon>
    </lineage>
</organism>
<dbReference type="PANTHER" id="PTHR43643:SF3">
    <property type="entry name" value="HISTIDINOL-PHOSPHATE AMINOTRANSFERASE"/>
    <property type="match status" value="1"/>
</dbReference>
<evidence type="ECO:0000313" key="12">
    <source>
        <dbReference type="Proteomes" id="UP000278222"/>
    </source>
</evidence>
<keyword evidence="6 9" id="KW-0808">Transferase</keyword>
<comment type="pathway">
    <text evidence="2 9">Amino-acid biosynthesis; L-histidine biosynthesis; L-histidine from 5-phospho-alpha-D-ribose 1-diphosphate: step 7/9.</text>
</comment>
<evidence type="ECO:0000256" key="1">
    <source>
        <dbReference type="ARBA" id="ARBA00001933"/>
    </source>
</evidence>
<evidence type="ECO:0000256" key="2">
    <source>
        <dbReference type="ARBA" id="ARBA00005011"/>
    </source>
</evidence>
<dbReference type="InterPro" id="IPR015422">
    <property type="entry name" value="PyrdxlP-dep_Trfase_small"/>
</dbReference>
<keyword evidence="5 9" id="KW-0032">Aminotransferase</keyword>
<comment type="cofactor">
    <cofactor evidence="1 9">
        <name>pyridoxal 5'-phosphate</name>
        <dbReference type="ChEBI" id="CHEBI:597326"/>
    </cofactor>
</comment>
<gene>
    <name evidence="9" type="primary">hisC</name>
    <name evidence="11" type="ORF">EDC65_3210</name>
</gene>
<dbReference type="AlphaFoldDB" id="A0A3N1LK16"/>
<dbReference type="InterPro" id="IPR005861">
    <property type="entry name" value="HisP_aminotrans"/>
</dbReference>